<accession>A0A0E9U4X8</accession>
<dbReference type="EMBL" id="GBXM01047790">
    <property type="protein sequence ID" value="JAH60787.1"/>
    <property type="molecule type" value="Transcribed_RNA"/>
</dbReference>
<organism evidence="1">
    <name type="scientific">Anguilla anguilla</name>
    <name type="common">European freshwater eel</name>
    <name type="synonym">Muraena anguilla</name>
    <dbReference type="NCBI Taxonomy" id="7936"/>
    <lineage>
        <taxon>Eukaryota</taxon>
        <taxon>Metazoa</taxon>
        <taxon>Chordata</taxon>
        <taxon>Craniata</taxon>
        <taxon>Vertebrata</taxon>
        <taxon>Euteleostomi</taxon>
        <taxon>Actinopterygii</taxon>
        <taxon>Neopterygii</taxon>
        <taxon>Teleostei</taxon>
        <taxon>Anguilliformes</taxon>
        <taxon>Anguillidae</taxon>
        <taxon>Anguilla</taxon>
    </lineage>
</organism>
<name>A0A0E9U4X8_ANGAN</name>
<evidence type="ECO:0000313" key="1">
    <source>
        <dbReference type="EMBL" id="JAH60787.1"/>
    </source>
</evidence>
<protein>
    <submittedName>
        <fullName evidence="1">Uncharacterized protein</fullName>
    </submittedName>
</protein>
<reference evidence="1" key="2">
    <citation type="journal article" date="2015" name="Fish Shellfish Immunol.">
        <title>Early steps in the European eel (Anguilla anguilla)-Vibrio vulnificus interaction in the gills: Role of the RtxA13 toxin.</title>
        <authorList>
            <person name="Callol A."/>
            <person name="Pajuelo D."/>
            <person name="Ebbesson L."/>
            <person name="Teles M."/>
            <person name="MacKenzie S."/>
            <person name="Amaro C."/>
        </authorList>
    </citation>
    <scope>NUCLEOTIDE SEQUENCE</scope>
</reference>
<proteinExistence type="predicted"/>
<sequence length="10" mass="1067">MEVSSWTGGN</sequence>
<reference evidence="1" key="1">
    <citation type="submission" date="2014-11" db="EMBL/GenBank/DDBJ databases">
        <authorList>
            <person name="Amaro Gonzalez C."/>
        </authorList>
    </citation>
    <scope>NUCLEOTIDE SEQUENCE</scope>
</reference>